<sequence length="460" mass="51548">MDQEVSNLVIFIGRFHPLIVHLPVGILLFAGLMELLARVTKQERFRILLPFTLLTGVLSAACACIVGYMLSLSGDYNGNIFDLHFWFGIATTVVAFMAYLLSIGKFQSFIKGSVPYTISIIAVVILLSLTGHYGGSLTHGEDYLMAYAPFSEKEKEIDKPKDIANSVVFQHVVKPILDDKCISCHRSGKKKGELSMQDYENLIRGGKNGPVILAGNSKQSELVRRVTIEKSDKEFMPPEGKTPLSNEEIALLEFWINTVKASSKATISEVNVSEEIMGIIEERFDFQENTNSLATGEKVNESDIEALILAGFNIREMGFDSNIYDIDLPKRALVEGTSNELSVKLKLLQPIKNNIKKLSLDGLNVTDDHIQYINEFKELEQLELDRNPLTTTGLKTIKGLNNLISINLFGTNIDSEVFTVLNNMPQLKHVYVWNTKVKQQDIDFFKENYKDSPLTIVLDN</sequence>
<dbReference type="OrthoDB" id="1099022at2"/>
<gene>
    <name evidence="4" type="ORF">JoomaDRAFT_3812</name>
</gene>
<dbReference type="STRING" id="926559.JoomaDRAFT_3812"/>
<feature type="transmembrane region" description="Helical" evidence="1">
    <location>
        <begin position="15"/>
        <end position="36"/>
    </location>
</feature>
<dbReference type="Proteomes" id="UP000004690">
    <property type="component" value="Unassembled WGS sequence"/>
</dbReference>
<evidence type="ECO:0000313" key="5">
    <source>
        <dbReference type="Proteomes" id="UP000004690"/>
    </source>
</evidence>
<dbReference type="PANTHER" id="PTHR35889:SF3">
    <property type="entry name" value="F-BOX DOMAIN-CONTAINING PROTEIN"/>
    <property type="match status" value="1"/>
</dbReference>
<keyword evidence="1" id="KW-0472">Membrane</keyword>
<dbReference type="eggNOG" id="COG4886">
    <property type="taxonomic scope" value="Bacteria"/>
</dbReference>
<reference evidence="4 5" key="1">
    <citation type="submission" date="2012-02" db="EMBL/GenBank/DDBJ databases">
        <title>Improved High-Quality Draft genome of Joostella marina DSM 19592.</title>
        <authorList>
            <consortium name="US DOE Joint Genome Institute (JGI-PGF)"/>
            <person name="Lucas S."/>
            <person name="Copeland A."/>
            <person name="Lapidus A."/>
            <person name="Bruce D."/>
            <person name="Goodwin L."/>
            <person name="Pitluck S."/>
            <person name="Peters L."/>
            <person name="Chertkov O."/>
            <person name="Ovchinnikova G."/>
            <person name="Kyrpides N."/>
            <person name="Mavromatis K."/>
            <person name="Detter J.C."/>
            <person name="Han C."/>
            <person name="Land M."/>
            <person name="Hauser L."/>
            <person name="Markowitz V."/>
            <person name="Cheng J.-F."/>
            <person name="Hugenholtz P."/>
            <person name="Woyke T."/>
            <person name="Wu D."/>
            <person name="Tindall B."/>
            <person name="Brambilla E."/>
            <person name="Klenk H.-P."/>
            <person name="Eisen J.A."/>
        </authorList>
    </citation>
    <scope>NUCLEOTIDE SEQUENCE [LARGE SCALE GENOMIC DNA]</scope>
    <source>
        <strain evidence="4 5">DSM 19592</strain>
    </source>
</reference>
<keyword evidence="5" id="KW-1185">Reference proteome</keyword>
<organism evidence="4 5">
    <name type="scientific">Galbibacter orientalis DSM 19592</name>
    <dbReference type="NCBI Taxonomy" id="926559"/>
    <lineage>
        <taxon>Bacteria</taxon>
        <taxon>Pseudomonadati</taxon>
        <taxon>Bacteroidota</taxon>
        <taxon>Flavobacteriia</taxon>
        <taxon>Flavobacteriales</taxon>
        <taxon>Flavobacteriaceae</taxon>
        <taxon>Galbibacter</taxon>
    </lineage>
</organism>
<dbReference type="InterPro" id="IPR032675">
    <property type="entry name" value="LRR_dom_sf"/>
</dbReference>
<name>I3CAU9_9FLAO</name>
<feature type="transmembrane region" description="Helical" evidence="1">
    <location>
        <begin position="83"/>
        <end position="102"/>
    </location>
</feature>
<dbReference type="InterPro" id="IPR011429">
    <property type="entry name" value="Cyt_c_Planctomycete-type"/>
</dbReference>
<accession>I3CAU9</accession>
<feature type="domain" description="Cytochrome C Planctomycete-type" evidence="2">
    <location>
        <begin position="181"/>
        <end position="240"/>
    </location>
</feature>
<dbReference type="Gene3D" id="3.80.10.10">
    <property type="entry name" value="Ribonuclease Inhibitor"/>
    <property type="match status" value="1"/>
</dbReference>
<evidence type="ECO:0000313" key="4">
    <source>
        <dbReference type="EMBL" id="EIJ40742.1"/>
    </source>
</evidence>
<feature type="transmembrane region" description="Helical" evidence="1">
    <location>
        <begin position="114"/>
        <end position="135"/>
    </location>
</feature>
<evidence type="ECO:0000259" key="3">
    <source>
        <dbReference type="Pfam" id="PF09990"/>
    </source>
</evidence>
<dbReference type="AlphaFoldDB" id="I3CAU9"/>
<evidence type="ECO:0000259" key="2">
    <source>
        <dbReference type="Pfam" id="PF07635"/>
    </source>
</evidence>
<dbReference type="EMBL" id="JH651379">
    <property type="protein sequence ID" value="EIJ40742.1"/>
    <property type="molecule type" value="Genomic_DNA"/>
</dbReference>
<dbReference type="InterPro" id="IPR019251">
    <property type="entry name" value="DUF2231_TM"/>
</dbReference>
<dbReference type="HOGENOM" id="CLU_583754_0_0_10"/>
<feature type="domain" description="DUF2231" evidence="3">
    <location>
        <begin position="15"/>
        <end position="138"/>
    </location>
</feature>
<dbReference type="SUPFAM" id="SSF52047">
    <property type="entry name" value="RNI-like"/>
    <property type="match status" value="1"/>
</dbReference>
<feature type="transmembrane region" description="Helical" evidence="1">
    <location>
        <begin position="48"/>
        <end position="71"/>
    </location>
</feature>
<dbReference type="Pfam" id="PF09990">
    <property type="entry name" value="DUF2231"/>
    <property type="match status" value="1"/>
</dbReference>
<dbReference type="RefSeq" id="WP_008615280.1">
    <property type="nucleotide sequence ID" value="NZ_JH651379.1"/>
</dbReference>
<dbReference type="PANTHER" id="PTHR35889">
    <property type="entry name" value="CYCLOINULO-OLIGOSACCHARIDE FRUCTANOTRANSFERASE-RELATED"/>
    <property type="match status" value="1"/>
</dbReference>
<dbReference type="Pfam" id="PF07635">
    <property type="entry name" value="PSCyt1"/>
    <property type="match status" value="1"/>
</dbReference>
<proteinExistence type="predicted"/>
<keyword evidence="1" id="KW-1133">Transmembrane helix</keyword>
<keyword evidence="1" id="KW-0812">Transmembrane</keyword>
<protein>
    <submittedName>
        <fullName evidence="4">Putative membrane protein</fullName>
    </submittedName>
</protein>
<evidence type="ECO:0000256" key="1">
    <source>
        <dbReference type="SAM" id="Phobius"/>
    </source>
</evidence>